<feature type="domain" description="Inosine/uridine-preferring nucleoside hydrolase" evidence="3">
    <location>
        <begin position="7"/>
        <end position="289"/>
    </location>
</feature>
<dbReference type="InterPro" id="IPR001910">
    <property type="entry name" value="Inosine/uridine_hydrolase_dom"/>
</dbReference>
<dbReference type="Gene3D" id="3.90.245.10">
    <property type="entry name" value="Ribonucleoside hydrolase-like"/>
    <property type="match status" value="1"/>
</dbReference>
<evidence type="ECO:0000259" key="3">
    <source>
        <dbReference type="Pfam" id="PF01156"/>
    </source>
</evidence>
<proteinExistence type="predicted"/>
<name>A0ABN2ICC1_9MICO</name>
<gene>
    <name evidence="4" type="ORF">GCM10009808_20300</name>
</gene>
<dbReference type="CDD" id="cd02650">
    <property type="entry name" value="nuc_hydro_CaPnhB"/>
    <property type="match status" value="1"/>
</dbReference>
<dbReference type="PROSITE" id="PS01247">
    <property type="entry name" value="IUNH"/>
    <property type="match status" value="1"/>
</dbReference>
<accession>A0ABN2ICC1</accession>
<dbReference type="InterPro" id="IPR015910">
    <property type="entry name" value="I/U_nuclsd_hydro_CS"/>
</dbReference>
<dbReference type="Proteomes" id="UP001501690">
    <property type="component" value="Unassembled WGS sequence"/>
</dbReference>
<dbReference type="SUPFAM" id="SSF53590">
    <property type="entry name" value="Nucleoside hydrolase"/>
    <property type="match status" value="1"/>
</dbReference>
<keyword evidence="5" id="KW-1185">Reference proteome</keyword>
<dbReference type="InterPro" id="IPR036452">
    <property type="entry name" value="Ribo_hydro-like"/>
</dbReference>
<evidence type="ECO:0000256" key="1">
    <source>
        <dbReference type="ARBA" id="ARBA00022801"/>
    </source>
</evidence>
<keyword evidence="2" id="KW-0326">Glycosidase</keyword>
<reference evidence="4 5" key="1">
    <citation type="journal article" date="2019" name="Int. J. Syst. Evol. Microbiol.">
        <title>The Global Catalogue of Microorganisms (GCM) 10K type strain sequencing project: providing services to taxonomists for standard genome sequencing and annotation.</title>
        <authorList>
            <consortium name="The Broad Institute Genomics Platform"/>
            <consortium name="The Broad Institute Genome Sequencing Center for Infectious Disease"/>
            <person name="Wu L."/>
            <person name="Ma J."/>
        </authorList>
    </citation>
    <scope>NUCLEOTIDE SEQUENCE [LARGE SCALE GENOMIC DNA]</scope>
    <source>
        <strain evidence="4 5">JCM 15577</strain>
    </source>
</reference>
<evidence type="ECO:0000313" key="4">
    <source>
        <dbReference type="EMBL" id="GAA1702313.1"/>
    </source>
</evidence>
<evidence type="ECO:0000256" key="2">
    <source>
        <dbReference type="ARBA" id="ARBA00023295"/>
    </source>
</evidence>
<keyword evidence="1 4" id="KW-0378">Hydrolase</keyword>
<sequence length="319" mass="33672">MSTRIPVYLDCDTGVDDAVALAYLLRSDAVDLVGIGTVSGNIDSAQAARNTLDLLELAGHPDIPVAIGAHDHVTHPYGGGAKHVHGENGIGGVELPRAAAEPDARDAVQLLIDLSHAHAGMLQVLTIGPVTNIAHALERDPSLPSRIAGVTAMGGAALAQGNITPVAEANIYNDPEAADVMLRADWDTVLVPLDITMQHTLHDGDRERLLASNDPFVRAVGEILDHYLDFYVEEFGERLSPLHDPLAAMAVAGAAGIGRPLRVPVEIDTTQGPGRGQTVVDMRGQRRGPRDHAGVRTLVLFDGEESLAEDLMATLLRGA</sequence>
<dbReference type="GO" id="GO:0016787">
    <property type="term" value="F:hydrolase activity"/>
    <property type="evidence" value="ECO:0007669"/>
    <property type="project" value="UniProtKB-KW"/>
</dbReference>
<organism evidence="4 5">
    <name type="scientific">Microbacterium sediminicola</name>
    <dbReference type="NCBI Taxonomy" id="415210"/>
    <lineage>
        <taxon>Bacteria</taxon>
        <taxon>Bacillati</taxon>
        <taxon>Actinomycetota</taxon>
        <taxon>Actinomycetes</taxon>
        <taxon>Micrococcales</taxon>
        <taxon>Microbacteriaceae</taxon>
        <taxon>Microbacterium</taxon>
    </lineage>
</organism>
<dbReference type="RefSeq" id="WP_344072206.1">
    <property type="nucleotide sequence ID" value="NZ_BAAAPL010000002.1"/>
</dbReference>
<dbReference type="Pfam" id="PF01156">
    <property type="entry name" value="IU_nuc_hydro"/>
    <property type="match status" value="1"/>
</dbReference>
<dbReference type="PANTHER" id="PTHR12304">
    <property type="entry name" value="INOSINE-URIDINE PREFERRING NUCLEOSIDE HYDROLASE"/>
    <property type="match status" value="1"/>
</dbReference>
<dbReference type="PANTHER" id="PTHR12304:SF4">
    <property type="entry name" value="URIDINE NUCLEOSIDASE"/>
    <property type="match status" value="1"/>
</dbReference>
<evidence type="ECO:0000313" key="5">
    <source>
        <dbReference type="Proteomes" id="UP001501690"/>
    </source>
</evidence>
<dbReference type="EMBL" id="BAAAPL010000002">
    <property type="protein sequence ID" value="GAA1702313.1"/>
    <property type="molecule type" value="Genomic_DNA"/>
</dbReference>
<comment type="caution">
    <text evidence="4">The sequence shown here is derived from an EMBL/GenBank/DDBJ whole genome shotgun (WGS) entry which is preliminary data.</text>
</comment>
<protein>
    <submittedName>
        <fullName evidence="4">Nucleoside hydrolase</fullName>
    </submittedName>
</protein>
<dbReference type="InterPro" id="IPR023186">
    <property type="entry name" value="IUNH"/>
</dbReference>